<sequence length="42" mass="4424">MTIRIADNTDVRRGAEAGRGARSAARCFAGFVLTHTMCGLLG</sequence>
<organism evidence="1 2">
    <name type="scientific">Corynebacterium durum F0235</name>
    <dbReference type="NCBI Taxonomy" id="1035195"/>
    <lineage>
        <taxon>Bacteria</taxon>
        <taxon>Bacillati</taxon>
        <taxon>Actinomycetota</taxon>
        <taxon>Actinomycetes</taxon>
        <taxon>Mycobacteriales</taxon>
        <taxon>Corynebacteriaceae</taxon>
        <taxon>Corynebacterium</taxon>
    </lineage>
</organism>
<keyword evidence="2" id="KW-1185">Reference proteome</keyword>
<dbReference type="AlphaFoldDB" id="L1MKM6"/>
<dbReference type="EMBL" id="AMEM01000009">
    <property type="protein sequence ID" value="EKX91777.1"/>
    <property type="molecule type" value="Genomic_DNA"/>
</dbReference>
<evidence type="ECO:0000313" key="1">
    <source>
        <dbReference type="EMBL" id="EKX91777.1"/>
    </source>
</evidence>
<accession>L1MKM6</accession>
<dbReference type="HOGENOM" id="CLU_3250110_0_0_11"/>
<comment type="caution">
    <text evidence="1">The sequence shown here is derived from an EMBL/GenBank/DDBJ whole genome shotgun (WGS) entry which is preliminary data.</text>
</comment>
<gene>
    <name evidence="1" type="ORF">HMPREF9997_00438</name>
</gene>
<dbReference type="Proteomes" id="UP000010445">
    <property type="component" value="Unassembled WGS sequence"/>
</dbReference>
<name>L1MKM6_9CORY</name>
<proteinExistence type="predicted"/>
<reference evidence="1 2" key="1">
    <citation type="submission" date="2012-05" db="EMBL/GenBank/DDBJ databases">
        <authorList>
            <person name="Weinstock G."/>
            <person name="Sodergren E."/>
            <person name="Lobos E.A."/>
            <person name="Fulton L."/>
            <person name="Fulton R."/>
            <person name="Courtney L."/>
            <person name="Fronick C."/>
            <person name="O'Laughlin M."/>
            <person name="Godfrey J."/>
            <person name="Wilson R.M."/>
            <person name="Miner T."/>
            <person name="Farmer C."/>
            <person name="Delehaunty K."/>
            <person name="Cordes M."/>
            <person name="Minx P."/>
            <person name="Tomlinson C."/>
            <person name="Chen J."/>
            <person name="Wollam A."/>
            <person name="Pepin K.H."/>
            <person name="Bhonagiri V."/>
            <person name="Zhang X."/>
            <person name="Suruliraj S."/>
            <person name="Warren W."/>
            <person name="Mitreva M."/>
            <person name="Mardis E.R."/>
            <person name="Wilson R.K."/>
        </authorList>
    </citation>
    <scope>NUCLEOTIDE SEQUENCE [LARGE SCALE GENOMIC DNA]</scope>
    <source>
        <strain evidence="1 2">F0235</strain>
    </source>
</reference>
<dbReference type="STRING" id="1035195.HMPREF9997_00438"/>
<evidence type="ECO:0000313" key="2">
    <source>
        <dbReference type="Proteomes" id="UP000010445"/>
    </source>
</evidence>
<protein>
    <submittedName>
        <fullName evidence="1">Uncharacterized protein</fullName>
    </submittedName>
</protein>